<comment type="similarity">
    <text evidence="2 6">Belongs to the zinc-containing alcohol dehydrogenase family.</text>
</comment>
<dbReference type="CDD" id="cd08286">
    <property type="entry name" value="FDH_like_ADH2"/>
    <property type="match status" value="1"/>
</dbReference>
<evidence type="ECO:0000259" key="7">
    <source>
        <dbReference type="SMART" id="SM00829"/>
    </source>
</evidence>
<dbReference type="GO" id="GO:0008270">
    <property type="term" value="F:zinc ion binding"/>
    <property type="evidence" value="ECO:0007669"/>
    <property type="project" value="InterPro"/>
</dbReference>
<dbReference type="Gene3D" id="3.90.180.10">
    <property type="entry name" value="Medium-chain alcohol dehydrogenases, catalytic domain"/>
    <property type="match status" value="1"/>
</dbReference>
<dbReference type="InterPro" id="IPR002328">
    <property type="entry name" value="ADH_Zn_CS"/>
</dbReference>
<feature type="domain" description="Enoyl reductase (ER)" evidence="7">
    <location>
        <begin position="8"/>
        <end position="343"/>
    </location>
</feature>
<evidence type="ECO:0000256" key="4">
    <source>
        <dbReference type="ARBA" id="ARBA00022833"/>
    </source>
</evidence>
<dbReference type="InterPro" id="IPR011032">
    <property type="entry name" value="GroES-like_sf"/>
</dbReference>
<proteinExistence type="inferred from homology"/>
<sequence>MKAVVYHGPGKKAWETVPDPAIEKDTDVIVRVTTTTICGTDLHILKGDVPETAAGTILGHEAVGVVEEVGAGVRNFRKGDRVIIPAITACGQCEYCKRGMYSHCLNGGWILGHTVNGLQAQFARVPFADTSLYKVPEGLRDEDVLFLTDILPTAYECGVLNGRVGPGDTVVVVGAGPVGLAAVMLSRLYSPAAVIAVDLDARRLERARRLGADVTVQSDREDPVEVVRKYTGGRGADVAIEAVGIPATFELCTELVGPGGRIANIGVHGKPVTLHLEKLWAHNVTITTRLVDTETISQLMKLIASKRIDPTPLASHTFRMDEFMKAYEVFGQAAANDAVKVVVKQ</sequence>
<comment type="cofactor">
    <cofactor evidence="1 6">
        <name>Zn(2+)</name>
        <dbReference type="ChEBI" id="CHEBI:29105"/>
    </cofactor>
</comment>
<protein>
    <submittedName>
        <fullName evidence="8">Alcohol dehydrogenase</fullName>
    </submittedName>
</protein>
<dbReference type="InterPro" id="IPR020843">
    <property type="entry name" value="ER"/>
</dbReference>
<dbReference type="EMBL" id="AP025628">
    <property type="protein sequence ID" value="BDG59805.1"/>
    <property type="molecule type" value="Genomic_DNA"/>
</dbReference>
<organism evidence="8 9">
    <name type="scientific">Caldinitratiruptor microaerophilus</name>
    <dbReference type="NCBI Taxonomy" id="671077"/>
    <lineage>
        <taxon>Bacteria</taxon>
        <taxon>Bacillati</taxon>
        <taxon>Bacillota</taxon>
        <taxon>Clostridia</taxon>
        <taxon>Eubacteriales</taxon>
        <taxon>Symbiobacteriaceae</taxon>
        <taxon>Caldinitratiruptor</taxon>
    </lineage>
</organism>
<evidence type="ECO:0000256" key="3">
    <source>
        <dbReference type="ARBA" id="ARBA00022723"/>
    </source>
</evidence>
<dbReference type="PROSITE" id="PS00059">
    <property type="entry name" value="ADH_ZINC"/>
    <property type="match status" value="1"/>
</dbReference>
<dbReference type="Pfam" id="PF00107">
    <property type="entry name" value="ADH_zinc_N"/>
    <property type="match status" value="1"/>
</dbReference>
<evidence type="ECO:0000256" key="5">
    <source>
        <dbReference type="ARBA" id="ARBA00023002"/>
    </source>
</evidence>
<dbReference type="GO" id="GO:0016491">
    <property type="term" value="F:oxidoreductase activity"/>
    <property type="evidence" value="ECO:0007669"/>
    <property type="project" value="UniProtKB-KW"/>
</dbReference>
<keyword evidence="4 6" id="KW-0862">Zinc</keyword>
<keyword evidence="3 6" id="KW-0479">Metal-binding</keyword>
<dbReference type="KEGG" id="cmic:caldi_08950"/>
<name>A0AA35CII9_9FIRM</name>
<accession>A0AA35CII9</accession>
<dbReference type="RefSeq" id="WP_264843896.1">
    <property type="nucleotide sequence ID" value="NZ_AP025628.1"/>
</dbReference>
<dbReference type="Gene3D" id="3.40.50.720">
    <property type="entry name" value="NAD(P)-binding Rossmann-like Domain"/>
    <property type="match status" value="1"/>
</dbReference>
<dbReference type="PANTHER" id="PTHR42813">
    <property type="entry name" value="ZINC-TYPE ALCOHOL DEHYDROGENASE-LIKE"/>
    <property type="match status" value="1"/>
</dbReference>
<dbReference type="Pfam" id="PF08240">
    <property type="entry name" value="ADH_N"/>
    <property type="match status" value="1"/>
</dbReference>
<evidence type="ECO:0000313" key="9">
    <source>
        <dbReference type="Proteomes" id="UP001163687"/>
    </source>
</evidence>
<evidence type="ECO:0000256" key="6">
    <source>
        <dbReference type="RuleBase" id="RU361277"/>
    </source>
</evidence>
<gene>
    <name evidence="8" type="ORF">caldi_08950</name>
</gene>
<evidence type="ECO:0000256" key="2">
    <source>
        <dbReference type="ARBA" id="ARBA00008072"/>
    </source>
</evidence>
<dbReference type="Proteomes" id="UP001163687">
    <property type="component" value="Chromosome"/>
</dbReference>
<keyword evidence="9" id="KW-1185">Reference proteome</keyword>
<dbReference type="InterPro" id="IPR013154">
    <property type="entry name" value="ADH-like_N"/>
</dbReference>
<keyword evidence="5" id="KW-0560">Oxidoreductase</keyword>
<dbReference type="InterPro" id="IPR036291">
    <property type="entry name" value="NAD(P)-bd_dom_sf"/>
</dbReference>
<dbReference type="SUPFAM" id="SSF51735">
    <property type="entry name" value="NAD(P)-binding Rossmann-fold domains"/>
    <property type="match status" value="1"/>
</dbReference>
<dbReference type="InterPro" id="IPR013149">
    <property type="entry name" value="ADH-like_C"/>
</dbReference>
<reference evidence="8" key="1">
    <citation type="submission" date="2022-03" db="EMBL/GenBank/DDBJ databases">
        <title>Complete genome sequence of Caldinitratiruptor microaerophilus.</title>
        <authorList>
            <person name="Mukaiyama R."/>
            <person name="Nishiyama T."/>
            <person name="Ueda K."/>
        </authorList>
    </citation>
    <scope>NUCLEOTIDE SEQUENCE</scope>
    <source>
        <strain evidence="8">JCM 16183</strain>
    </source>
</reference>
<evidence type="ECO:0000313" key="8">
    <source>
        <dbReference type="EMBL" id="BDG59805.1"/>
    </source>
</evidence>
<dbReference type="AlphaFoldDB" id="A0AA35CII9"/>
<dbReference type="PANTHER" id="PTHR42813:SF4">
    <property type="entry name" value="NADP-DEPENDENT ISOPROPANOL DEHYDROGENASE"/>
    <property type="match status" value="1"/>
</dbReference>
<dbReference type="SUPFAM" id="SSF50129">
    <property type="entry name" value="GroES-like"/>
    <property type="match status" value="1"/>
</dbReference>
<dbReference type="SMART" id="SM00829">
    <property type="entry name" value="PKS_ER"/>
    <property type="match status" value="1"/>
</dbReference>
<evidence type="ECO:0000256" key="1">
    <source>
        <dbReference type="ARBA" id="ARBA00001947"/>
    </source>
</evidence>